<feature type="transmembrane region" description="Helical" evidence="14">
    <location>
        <begin position="20"/>
        <end position="48"/>
    </location>
</feature>
<organism evidence="16 17">
    <name type="scientific">Paspalum notatum var. saurae</name>
    <dbReference type="NCBI Taxonomy" id="547442"/>
    <lineage>
        <taxon>Eukaryota</taxon>
        <taxon>Viridiplantae</taxon>
        <taxon>Streptophyta</taxon>
        <taxon>Embryophyta</taxon>
        <taxon>Tracheophyta</taxon>
        <taxon>Spermatophyta</taxon>
        <taxon>Magnoliopsida</taxon>
        <taxon>Liliopsida</taxon>
        <taxon>Poales</taxon>
        <taxon>Poaceae</taxon>
        <taxon>PACMAD clade</taxon>
        <taxon>Panicoideae</taxon>
        <taxon>Andropogonodae</taxon>
        <taxon>Paspaleae</taxon>
        <taxon>Paspalinae</taxon>
        <taxon>Paspalum</taxon>
    </lineage>
</organism>
<dbReference type="InterPro" id="IPR029044">
    <property type="entry name" value="Nucleotide-diphossugar_trans"/>
</dbReference>
<feature type="transmembrane region" description="Helical" evidence="14">
    <location>
        <begin position="398"/>
        <end position="424"/>
    </location>
</feature>
<evidence type="ECO:0000259" key="15">
    <source>
        <dbReference type="Pfam" id="PF13632"/>
    </source>
</evidence>
<feature type="transmembrane region" description="Helical" evidence="14">
    <location>
        <begin position="1080"/>
        <end position="1099"/>
    </location>
</feature>
<comment type="function">
    <text evidence="10">Probable mannan synthase which consists of a 4-beta-mannosyltransferase activity on mannan using GDP-mannose. The beta-1,4-mannan product is the backbone for galactomannan synthesis by galactomannan galactosyltransferase. Galactomannan is a noncellulosic polysaccharides of plant cell wall.</text>
</comment>
<keyword evidence="8" id="KW-0961">Cell wall biogenesis/degradation</keyword>
<dbReference type="PANTHER" id="PTHR32044:SF64">
    <property type="entry name" value="OS09G0572500 PROTEIN"/>
    <property type="match status" value="1"/>
</dbReference>
<feature type="transmembrane region" description="Helical" evidence="14">
    <location>
        <begin position="926"/>
        <end position="947"/>
    </location>
</feature>
<keyword evidence="17" id="KW-1185">Reference proteome</keyword>
<evidence type="ECO:0000256" key="9">
    <source>
        <dbReference type="ARBA" id="ARBA00051800"/>
    </source>
</evidence>
<name>A0AAQ3SZH3_PASNO</name>
<evidence type="ECO:0000313" key="17">
    <source>
        <dbReference type="Proteomes" id="UP001341281"/>
    </source>
</evidence>
<keyword evidence="2" id="KW-0328">Glycosyltransferase</keyword>
<feature type="transmembrane region" description="Helical" evidence="14">
    <location>
        <begin position="1053"/>
        <end position="1074"/>
    </location>
</feature>
<evidence type="ECO:0000256" key="11">
    <source>
        <dbReference type="ARBA" id="ARBA00060879"/>
    </source>
</evidence>
<dbReference type="InterPro" id="IPR001173">
    <property type="entry name" value="Glyco_trans_2-like"/>
</dbReference>
<evidence type="ECO:0000256" key="14">
    <source>
        <dbReference type="SAM" id="Phobius"/>
    </source>
</evidence>
<evidence type="ECO:0000256" key="4">
    <source>
        <dbReference type="ARBA" id="ARBA00022692"/>
    </source>
</evidence>
<keyword evidence="4 14" id="KW-0812">Transmembrane</keyword>
<reference evidence="16 17" key="1">
    <citation type="submission" date="2024-02" db="EMBL/GenBank/DDBJ databases">
        <title>High-quality chromosome-scale genome assembly of Pensacola bahiagrass (Paspalum notatum Flugge var. saurae).</title>
        <authorList>
            <person name="Vega J.M."/>
            <person name="Podio M."/>
            <person name="Orjuela J."/>
            <person name="Siena L.A."/>
            <person name="Pessino S.C."/>
            <person name="Combes M.C."/>
            <person name="Mariac C."/>
            <person name="Albertini E."/>
            <person name="Pupilli F."/>
            <person name="Ortiz J.P.A."/>
            <person name="Leblanc O."/>
        </authorList>
    </citation>
    <scope>NUCLEOTIDE SEQUENCE [LARGE SCALE GENOMIC DNA]</scope>
    <source>
        <strain evidence="16">R1</strain>
        <tissue evidence="16">Leaf</tissue>
    </source>
</reference>
<dbReference type="Pfam" id="PF13632">
    <property type="entry name" value="Glyco_trans_2_3"/>
    <property type="match status" value="2"/>
</dbReference>
<dbReference type="EC" id="2.4.1.32" evidence="12"/>
<proteinExistence type="inferred from homology"/>
<keyword evidence="3" id="KW-0808">Transferase</keyword>
<dbReference type="AlphaFoldDB" id="A0AAQ3SZH3"/>
<comment type="similarity">
    <text evidence="11">Belongs to the glycosyltransferase 2 family. Plant cellulose synthase-like A subfamily.</text>
</comment>
<evidence type="ECO:0000256" key="13">
    <source>
        <dbReference type="ARBA" id="ARBA00076024"/>
    </source>
</evidence>
<feature type="domain" description="Glycosyltransferase 2-like" evidence="15">
    <location>
        <begin position="188"/>
        <end position="384"/>
    </location>
</feature>
<dbReference type="GO" id="GO:0047259">
    <property type="term" value="F:glucomannan 4-beta-mannosyltransferase activity"/>
    <property type="evidence" value="ECO:0007669"/>
    <property type="project" value="UniProtKB-EC"/>
</dbReference>
<evidence type="ECO:0000256" key="8">
    <source>
        <dbReference type="ARBA" id="ARBA00023316"/>
    </source>
</evidence>
<evidence type="ECO:0000313" key="16">
    <source>
        <dbReference type="EMBL" id="WVZ63998.1"/>
    </source>
</evidence>
<feature type="domain" description="Glycosyltransferase 2-like" evidence="15">
    <location>
        <begin position="749"/>
        <end position="944"/>
    </location>
</feature>
<evidence type="ECO:0000256" key="1">
    <source>
        <dbReference type="ARBA" id="ARBA00004653"/>
    </source>
</evidence>
<evidence type="ECO:0000256" key="10">
    <source>
        <dbReference type="ARBA" id="ARBA00056537"/>
    </source>
</evidence>
<feature type="transmembrane region" description="Helical" evidence="14">
    <location>
        <begin position="959"/>
        <end position="985"/>
    </location>
</feature>
<dbReference type="GO" id="GO:0000139">
    <property type="term" value="C:Golgi membrane"/>
    <property type="evidence" value="ECO:0007669"/>
    <property type="project" value="UniProtKB-SubCell"/>
</dbReference>
<dbReference type="EMBL" id="CP144747">
    <property type="protein sequence ID" value="WVZ63998.1"/>
    <property type="molecule type" value="Genomic_DNA"/>
</dbReference>
<dbReference type="Gene3D" id="3.90.550.10">
    <property type="entry name" value="Spore Coat Polysaccharide Biosynthesis Protein SpsA, Chain A"/>
    <property type="match status" value="2"/>
</dbReference>
<dbReference type="PANTHER" id="PTHR32044">
    <property type="entry name" value="GLUCOMANNAN 4-BETA-MANNOSYLTRANSFERASE 9"/>
    <property type="match status" value="1"/>
</dbReference>
<evidence type="ECO:0000256" key="6">
    <source>
        <dbReference type="ARBA" id="ARBA00023034"/>
    </source>
</evidence>
<feature type="transmembrane region" description="Helical" evidence="14">
    <location>
        <begin position="569"/>
        <end position="585"/>
    </location>
</feature>
<evidence type="ECO:0000256" key="12">
    <source>
        <dbReference type="ARBA" id="ARBA00066505"/>
    </source>
</evidence>
<evidence type="ECO:0000256" key="2">
    <source>
        <dbReference type="ARBA" id="ARBA00022676"/>
    </source>
</evidence>
<accession>A0AAQ3SZH3</accession>
<dbReference type="FunFam" id="3.90.550.10:FF:000057">
    <property type="entry name" value="Glycosyltransferase-like protein, family 2"/>
    <property type="match status" value="2"/>
</dbReference>
<keyword evidence="7 14" id="KW-0472">Membrane</keyword>
<sequence>MMRAAWRAVRLSVVVPTLQLAVYVCAAMSLMLFLERLYLAAVVAGLWLHRRRKRSRHQRVQDDANDDDLEAAEDHCTCPMVLIQIPMFNERQYHICFHDNKMPSHAQVYRLSIGAACGLSWPSDRLVIQVLDDSTDPVIRELVEVECARWAGKGVRIRYENRSNHNGYKAGAMREGLRKPYARDCEFVAIFDADFQPDSDFLRRTVPLLQCDPGVALVQARWRFVNADDCLLTRIQEMSPNYHFAVEQDVGSACHAFFGFNGTAGVWRVAALADAGGWKEHTTVEDMDLAVRASLRGWRFVYMGDLDVRNELPSTFRAYRYQQHRWSCGPANLLRKVLPEILRSERVLPWKKLHLINTFFFVRKVMAHLVTFLFYCVVIPACVLVQRDVRLPKYVAMYVPAVITLLNAACTPRSWHLLIFWILFENVMSMHRSKATVIGLLEASRANEWVVTDKLGSGKVATVAAAVVRKKKEQAQQVLQSSRCQCGTRREVHVLELAMGTCLLCCALYDMAFFGGDHFYMYLLLQSAAAFMVGFGYRGMRRLRFAAGAAAAGSDPATSSSMMRAAWRVVRLSVVVPTLQLAVYVCAAMSLMLFLERLYLAAVVAGLWVHRRRKRSRHQRVQDDANDDDLEAAEDHCTCPMVLIQIPMFNERQYHICFHDNKMPSHAQVYRLSIRAACGLSWPSDRLVIQVLDDSMDPVIRELVEVECARWAGKGVRIRCENRSNRNGYKAGAMREGLRKPYARDCEFVAIFDADFQPDSDFLHRTVPLLQCDPGVALVQARWRFVNADDCLLTRIQEMSLNYHFAVEQEVGSACHAFFGFNGTARVWRVAALADAGGWKERTTVEDMDLAVRDSLRGWRFVYMGDLDVRNELPSTFRAYRYQQHRWSCGPANLLRKVLPEIVRSERVSPWKELHLIYAFFFVRKVVAHLVTFLFYCVVIPACVLVQRDVRLPKYVAMYVPAVITLLNTACTPRSWHLLIFWILFENVMSMHRSKATVIGLLEASRANEWVVTDKLGSGKVAPAAAAVVRKKKEQAQQVLQSSRCQCGTRREVHVLELAMGTCLLCCALYDMAFFGGDHFYMYLLLQSAAAFMVGFGYVGSSAPS</sequence>
<feature type="transmembrane region" description="Helical" evidence="14">
    <location>
        <begin position="519"/>
        <end position="537"/>
    </location>
</feature>
<feature type="transmembrane region" description="Helical" evidence="14">
    <location>
        <begin position="591"/>
        <end position="610"/>
    </location>
</feature>
<dbReference type="SUPFAM" id="SSF53448">
    <property type="entry name" value="Nucleotide-diphospho-sugar transferases"/>
    <property type="match status" value="2"/>
</dbReference>
<dbReference type="GO" id="GO:0071555">
    <property type="term" value="P:cell wall organization"/>
    <property type="evidence" value="ECO:0007669"/>
    <property type="project" value="UniProtKB-KW"/>
</dbReference>
<comment type="subcellular location">
    <subcellularLocation>
        <location evidence="1">Golgi apparatus membrane</location>
        <topology evidence="1">Multi-pass membrane protein</topology>
    </subcellularLocation>
</comment>
<evidence type="ECO:0000256" key="5">
    <source>
        <dbReference type="ARBA" id="ARBA00022989"/>
    </source>
</evidence>
<evidence type="ECO:0000256" key="3">
    <source>
        <dbReference type="ARBA" id="ARBA00022679"/>
    </source>
</evidence>
<keyword evidence="5 14" id="KW-1133">Transmembrane helix</keyword>
<protein>
    <recommendedName>
        <fullName evidence="12">glucomannan 4-beta-mannosyltransferase</fullName>
        <ecNumber evidence="12">2.4.1.32</ecNumber>
    </recommendedName>
    <alternativeName>
        <fullName evidence="13">Glucomannan synthase</fullName>
    </alternativeName>
</protein>
<dbReference type="Proteomes" id="UP001341281">
    <property type="component" value="Chromosome 03"/>
</dbReference>
<dbReference type="GO" id="GO:0051753">
    <property type="term" value="F:mannan synthase activity"/>
    <property type="evidence" value="ECO:0007669"/>
    <property type="project" value="TreeGrafter"/>
</dbReference>
<comment type="catalytic activity">
    <reaction evidence="9">
        <text>GDP-mannose + (glucomannan)n = GDP + (glucomannan)n+1.</text>
        <dbReference type="EC" id="2.4.1.32"/>
    </reaction>
</comment>
<evidence type="ECO:0000256" key="7">
    <source>
        <dbReference type="ARBA" id="ARBA00023136"/>
    </source>
</evidence>
<keyword evidence="6" id="KW-0333">Golgi apparatus</keyword>
<feature type="transmembrane region" description="Helical" evidence="14">
    <location>
        <begin position="492"/>
        <end position="513"/>
    </location>
</feature>
<feature type="transmembrane region" description="Helical" evidence="14">
    <location>
        <begin position="365"/>
        <end position="386"/>
    </location>
</feature>
<gene>
    <name evidence="16" type="ORF">U9M48_013584</name>
</gene>